<evidence type="ECO:0000256" key="5">
    <source>
        <dbReference type="ARBA" id="ARBA00022807"/>
    </source>
</evidence>
<dbReference type="InterPro" id="IPR000816">
    <property type="entry name" value="Peptidase_C15"/>
</dbReference>
<evidence type="ECO:0000313" key="8">
    <source>
        <dbReference type="Proteomes" id="UP000298588"/>
    </source>
</evidence>
<dbReference type="InterPro" id="IPR036440">
    <property type="entry name" value="Peptidase_C15-like_sf"/>
</dbReference>
<dbReference type="GO" id="GO:0006508">
    <property type="term" value="P:proteolysis"/>
    <property type="evidence" value="ECO:0007669"/>
    <property type="project" value="UniProtKB-KW"/>
</dbReference>
<organism evidence="7 8">
    <name type="scientific">Phreatobacter aquaticus</name>
    <dbReference type="NCBI Taxonomy" id="2570229"/>
    <lineage>
        <taxon>Bacteria</taxon>
        <taxon>Pseudomonadati</taxon>
        <taxon>Pseudomonadota</taxon>
        <taxon>Alphaproteobacteria</taxon>
        <taxon>Hyphomicrobiales</taxon>
        <taxon>Phreatobacteraceae</taxon>
        <taxon>Phreatobacter</taxon>
    </lineage>
</organism>
<dbReference type="GO" id="GO:0005829">
    <property type="term" value="C:cytosol"/>
    <property type="evidence" value="ECO:0007669"/>
    <property type="project" value="InterPro"/>
</dbReference>
<dbReference type="Gene3D" id="3.40.630.20">
    <property type="entry name" value="Peptidase C15, pyroglutamyl peptidase I-like"/>
    <property type="match status" value="1"/>
</dbReference>
<dbReference type="KEGG" id="paqt:E8L99_12660"/>
<dbReference type="EC" id="3.4.19.3" evidence="6"/>
<evidence type="ECO:0000313" key="7">
    <source>
        <dbReference type="EMBL" id="QCK86547.1"/>
    </source>
</evidence>
<evidence type="ECO:0000256" key="6">
    <source>
        <dbReference type="PROSITE-ProRule" id="PRU10077"/>
    </source>
</evidence>
<evidence type="ECO:0000256" key="2">
    <source>
        <dbReference type="ARBA" id="ARBA00022490"/>
    </source>
</evidence>
<comment type="catalytic activity">
    <reaction evidence="6">
        <text>Release of an N-terminal pyroglutamyl group from a polypeptide, the second amino acid generally not being Pro.</text>
        <dbReference type="EC" id="3.4.19.3"/>
    </reaction>
</comment>
<dbReference type="CDD" id="cd00501">
    <property type="entry name" value="Peptidase_C15"/>
    <property type="match status" value="1"/>
</dbReference>
<dbReference type="Pfam" id="PF01470">
    <property type="entry name" value="Peptidase_C15"/>
    <property type="match status" value="1"/>
</dbReference>
<protein>
    <recommendedName>
        <fullName evidence="6">Pyroglutamyl-peptidase I</fullName>
        <ecNumber evidence="6">3.4.19.3</ecNumber>
    </recommendedName>
</protein>
<evidence type="ECO:0000256" key="3">
    <source>
        <dbReference type="ARBA" id="ARBA00022670"/>
    </source>
</evidence>
<name>A0A4D7QNI5_9HYPH</name>
<comment type="similarity">
    <text evidence="1">Belongs to the peptidase C15 family.</text>
</comment>
<reference evidence="7 8" key="1">
    <citation type="submission" date="2019-04" db="EMBL/GenBank/DDBJ databases">
        <title>Phreatobacter aquaticus sp. nov.</title>
        <authorList>
            <person name="Choi A."/>
            <person name="Baek K."/>
        </authorList>
    </citation>
    <scope>NUCLEOTIDE SEQUENCE [LARGE SCALE GENOMIC DNA]</scope>
    <source>
        <strain evidence="7 8">NMCR1094</strain>
    </source>
</reference>
<dbReference type="OrthoDB" id="9779738at2"/>
<feature type="active site" evidence="6">
    <location>
        <position position="146"/>
    </location>
</feature>
<keyword evidence="5" id="KW-0788">Thiol protease</keyword>
<sequence length="206" mass="22413">MADVKTLLVTGFGPFPGWERNPTPAMVQAVARARLPGIRVVPHVFNTVYTEVERDLPRLIDLAKPDAVLLFGLAGRTGHLRIERHAHNVTTRRVPDASGVFHVRPDIADGEPYRKSTGFRTLALTETLRQAGLNARLSDSAGQYLCNFSYWHALEAVAAGRTARALFVHVPLPLRSGPSARGDFTRRLTEADLADAAVIAASAIMA</sequence>
<dbReference type="PRINTS" id="PR00706">
    <property type="entry name" value="PYROGLUPTASE"/>
</dbReference>
<keyword evidence="2" id="KW-0963">Cytoplasm</keyword>
<dbReference type="PANTHER" id="PTHR23402:SF1">
    <property type="entry name" value="PYROGLUTAMYL-PEPTIDASE I"/>
    <property type="match status" value="1"/>
</dbReference>
<keyword evidence="3" id="KW-0645">Protease</keyword>
<dbReference type="InterPro" id="IPR016125">
    <property type="entry name" value="Peptidase_C15-like"/>
</dbReference>
<dbReference type="GO" id="GO:0016920">
    <property type="term" value="F:pyroglutamyl-peptidase activity"/>
    <property type="evidence" value="ECO:0007669"/>
    <property type="project" value="UniProtKB-EC"/>
</dbReference>
<keyword evidence="8" id="KW-1185">Reference proteome</keyword>
<dbReference type="PIRSF" id="PIRSF015592">
    <property type="entry name" value="Prld-crbxl_pptds"/>
    <property type="match status" value="1"/>
</dbReference>
<dbReference type="Proteomes" id="UP000298588">
    <property type="component" value="Chromosome"/>
</dbReference>
<dbReference type="EMBL" id="CP039865">
    <property type="protein sequence ID" value="QCK86547.1"/>
    <property type="molecule type" value="Genomic_DNA"/>
</dbReference>
<dbReference type="SUPFAM" id="SSF53182">
    <property type="entry name" value="Pyrrolidone carboxyl peptidase (pyroglutamate aminopeptidase)"/>
    <property type="match status" value="1"/>
</dbReference>
<evidence type="ECO:0000256" key="4">
    <source>
        <dbReference type="ARBA" id="ARBA00022801"/>
    </source>
</evidence>
<keyword evidence="4" id="KW-0378">Hydrolase</keyword>
<accession>A0A4D7QNI5</accession>
<evidence type="ECO:0000256" key="1">
    <source>
        <dbReference type="ARBA" id="ARBA00006641"/>
    </source>
</evidence>
<dbReference type="PANTHER" id="PTHR23402">
    <property type="entry name" value="PROTEASE FAMILY C15 PYROGLUTAMYL-PEPTIDASE I-RELATED"/>
    <property type="match status" value="1"/>
</dbReference>
<gene>
    <name evidence="7" type="ORF">E8L99_12660</name>
</gene>
<dbReference type="AlphaFoldDB" id="A0A4D7QNI5"/>
<dbReference type="PROSITE" id="PS01334">
    <property type="entry name" value="PYRASE_CYS"/>
    <property type="match status" value="1"/>
</dbReference>
<proteinExistence type="inferred from homology"/>
<dbReference type="InterPro" id="IPR033694">
    <property type="entry name" value="PGPEP1_Cys_AS"/>
</dbReference>